<gene>
    <name evidence="2" type="ORF">BDW02DRAFT_564350</name>
</gene>
<dbReference type="Proteomes" id="UP000800040">
    <property type="component" value="Unassembled WGS sequence"/>
</dbReference>
<dbReference type="EMBL" id="ML975247">
    <property type="protein sequence ID" value="KAF1839012.1"/>
    <property type="molecule type" value="Genomic_DNA"/>
</dbReference>
<evidence type="ECO:0008006" key="4">
    <source>
        <dbReference type="Google" id="ProtNLM"/>
    </source>
</evidence>
<evidence type="ECO:0000313" key="3">
    <source>
        <dbReference type="Proteomes" id="UP000800040"/>
    </source>
</evidence>
<feature type="chain" id="PRO_5025491843" description="Fungal calcium binding protein domain-containing protein" evidence="1">
    <location>
        <begin position="19"/>
        <end position="61"/>
    </location>
</feature>
<feature type="signal peptide" evidence="1">
    <location>
        <begin position="1"/>
        <end position="18"/>
    </location>
</feature>
<keyword evidence="3" id="KW-1185">Reference proteome</keyword>
<protein>
    <recommendedName>
        <fullName evidence="4">Fungal calcium binding protein domain-containing protein</fullName>
    </recommendedName>
</protein>
<accession>A0A6A5KS48</accession>
<name>A0A6A5KS48_9PLEO</name>
<keyword evidence="1" id="KW-0732">Signal</keyword>
<proteinExistence type="predicted"/>
<organism evidence="2 3">
    <name type="scientific">Decorospora gaudefroyi</name>
    <dbReference type="NCBI Taxonomy" id="184978"/>
    <lineage>
        <taxon>Eukaryota</taxon>
        <taxon>Fungi</taxon>
        <taxon>Dikarya</taxon>
        <taxon>Ascomycota</taxon>
        <taxon>Pezizomycotina</taxon>
        <taxon>Dothideomycetes</taxon>
        <taxon>Pleosporomycetidae</taxon>
        <taxon>Pleosporales</taxon>
        <taxon>Pleosporineae</taxon>
        <taxon>Pleosporaceae</taxon>
        <taxon>Decorospora</taxon>
    </lineage>
</organism>
<dbReference type="OrthoDB" id="4843554at2759"/>
<reference evidence="2" key="1">
    <citation type="submission" date="2020-01" db="EMBL/GenBank/DDBJ databases">
        <authorList>
            <consortium name="DOE Joint Genome Institute"/>
            <person name="Haridas S."/>
            <person name="Albert R."/>
            <person name="Binder M."/>
            <person name="Bloem J."/>
            <person name="Labutti K."/>
            <person name="Salamov A."/>
            <person name="Andreopoulos B."/>
            <person name="Baker S.E."/>
            <person name="Barry K."/>
            <person name="Bills G."/>
            <person name="Bluhm B.H."/>
            <person name="Cannon C."/>
            <person name="Castanera R."/>
            <person name="Culley D.E."/>
            <person name="Daum C."/>
            <person name="Ezra D."/>
            <person name="Gonzalez J.B."/>
            <person name="Henrissat B."/>
            <person name="Kuo A."/>
            <person name="Liang C."/>
            <person name="Lipzen A."/>
            <person name="Lutzoni F."/>
            <person name="Magnuson J."/>
            <person name="Mondo S."/>
            <person name="Nolan M."/>
            <person name="Ohm R."/>
            <person name="Pangilinan J."/>
            <person name="Park H.-J."/>
            <person name="Ramirez L."/>
            <person name="Alfaro M."/>
            <person name="Sun H."/>
            <person name="Tritt A."/>
            <person name="Yoshinaga Y."/>
            <person name="Zwiers L.-H."/>
            <person name="Turgeon B.G."/>
            <person name="Goodwin S.B."/>
            <person name="Spatafora J.W."/>
            <person name="Crous P.W."/>
            <person name="Grigoriev I.V."/>
        </authorList>
    </citation>
    <scope>NUCLEOTIDE SEQUENCE</scope>
    <source>
        <strain evidence="2">P77</strain>
    </source>
</reference>
<sequence>MHFSKLAFVSALAAFAVAQEDVPTTDIDLNNVPAECTDSCAQVAAIVNGCDTDNSKNFGFA</sequence>
<evidence type="ECO:0000256" key="1">
    <source>
        <dbReference type="SAM" id="SignalP"/>
    </source>
</evidence>
<evidence type="ECO:0000313" key="2">
    <source>
        <dbReference type="EMBL" id="KAF1839012.1"/>
    </source>
</evidence>
<dbReference type="AlphaFoldDB" id="A0A6A5KS48"/>